<dbReference type="AlphaFoldDB" id="A0A934QEU0"/>
<name>A0A934QEU0_9MICO</name>
<keyword evidence="3" id="KW-1185">Reference proteome</keyword>
<reference evidence="2" key="1">
    <citation type="submission" date="2020-12" db="EMBL/GenBank/DDBJ databases">
        <title>Leucobacter sp. CAS2, isolated from Chromium sludge.</title>
        <authorList>
            <person name="Xu Z."/>
        </authorList>
    </citation>
    <scope>NUCLEOTIDE SEQUENCE</scope>
    <source>
        <strain evidence="2">CSA2</strain>
    </source>
</reference>
<dbReference type="Proteomes" id="UP000618733">
    <property type="component" value="Unassembled WGS sequence"/>
</dbReference>
<feature type="transmembrane region" description="Helical" evidence="1">
    <location>
        <begin position="71"/>
        <end position="89"/>
    </location>
</feature>
<feature type="transmembrane region" description="Helical" evidence="1">
    <location>
        <begin position="101"/>
        <end position="126"/>
    </location>
</feature>
<feature type="transmembrane region" description="Helical" evidence="1">
    <location>
        <begin position="20"/>
        <end position="51"/>
    </location>
</feature>
<proteinExistence type="predicted"/>
<gene>
    <name evidence="2" type="ORF">JD292_09095</name>
</gene>
<keyword evidence="1" id="KW-1133">Transmembrane helix</keyword>
<evidence type="ECO:0000313" key="3">
    <source>
        <dbReference type="Proteomes" id="UP000618733"/>
    </source>
</evidence>
<protein>
    <submittedName>
        <fullName evidence="2">Uncharacterized protein</fullName>
    </submittedName>
</protein>
<evidence type="ECO:0000256" key="1">
    <source>
        <dbReference type="SAM" id="Phobius"/>
    </source>
</evidence>
<organism evidence="2 3">
    <name type="scientific">Leucobacter edaphi</name>
    <dbReference type="NCBI Taxonomy" id="2796472"/>
    <lineage>
        <taxon>Bacteria</taxon>
        <taxon>Bacillati</taxon>
        <taxon>Actinomycetota</taxon>
        <taxon>Actinomycetes</taxon>
        <taxon>Micrococcales</taxon>
        <taxon>Microbacteriaceae</taxon>
        <taxon>Leucobacter</taxon>
    </lineage>
</organism>
<keyword evidence="1" id="KW-0812">Transmembrane</keyword>
<keyword evidence="1" id="KW-0472">Membrane</keyword>
<sequence>MKADYGFTPDRIRPRNVLPALVFLPLFAVHLVVAPSLVLASAVMTIVLAVLARRRRFAVGPIMLASLRATLSGYAAAALMLALADLQFGPLAWIRGTAWRIVYLFAFGFVPATSFFLCAIAATIALRLGWGRPLPDRPAPRPAESADEE</sequence>
<comment type="caution">
    <text evidence="2">The sequence shown here is derived from an EMBL/GenBank/DDBJ whole genome shotgun (WGS) entry which is preliminary data.</text>
</comment>
<dbReference type="EMBL" id="JAEHOI010000008">
    <property type="protein sequence ID" value="MBK0422229.1"/>
    <property type="molecule type" value="Genomic_DNA"/>
</dbReference>
<dbReference type="RefSeq" id="WP_200132438.1">
    <property type="nucleotide sequence ID" value="NZ_JAEHOI010000008.1"/>
</dbReference>
<accession>A0A934QEU0</accession>
<evidence type="ECO:0000313" key="2">
    <source>
        <dbReference type="EMBL" id="MBK0422229.1"/>
    </source>
</evidence>